<keyword evidence="2" id="KW-0964">Secreted</keyword>
<dbReference type="Gramene" id="TraesCS2B03G1520400.1">
    <property type="protein sequence ID" value="TraesCS2B03G1520400.1.CDS1"/>
    <property type="gene ID" value="TraesCS2B03G1520400"/>
</dbReference>
<keyword evidence="3" id="KW-0732">Signal</keyword>
<organism evidence="5">
    <name type="scientific">Triticum aestivum</name>
    <name type="common">Wheat</name>
    <dbReference type="NCBI Taxonomy" id="4565"/>
    <lineage>
        <taxon>Eukaryota</taxon>
        <taxon>Viridiplantae</taxon>
        <taxon>Streptophyta</taxon>
        <taxon>Embryophyta</taxon>
        <taxon>Tracheophyta</taxon>
        <taxon>Spermatophyta</taxon>
        <taxon>Magnoliopsida</taxon>
        <taxon>Liliopsida</taxon>
        <taxon>Poales</taxon>
        <taxon>Poaceae</taxon>
        <taxon>BOP clade</taxon>
        <taxon>Pooideae</taxon>
        <taxon>Triticodae</taxon>
        <taxon>Triticeae</taxon>
        <taxon>Triticinae</taxon>
        <taxon>Triticum</taxon>
    </lineage>
</organism>
<reference evidence="5" key="2">
    <citation type="submission" date="2018-10" db="UniProtKB">
        <authorList>
            <consortium name="EnsemblPlants"/>
        </authorList>
    </citation>
    <scope>IDENTIFICATION</scope>
</reference>
<dbReference type="Gramene" id="TraesCS2B02G607800.1">
    <property type="protein sequence ID" value="TraesCS2B02G607800.1.cds1"/>
    <property type="gene ID" value="TraesCS2B02G607800"/>
</dbReference>
<dbReference type="InterPro" id="IPR007117">
    <property type="entry name" value="Expansin_CBD"/>
</dbReference>
<dbReference type="Gramene" id="TraesROB_scaffold_007189_01G000200.1">
    <property type="protein sequence ID" value="TraesROB_scaffold_007189_01G000200.1"/>
    <property type="gene ID" value="TraesROB_scaffold_007189_01G000200"/>
</dbReference>
<dbReference type="AlphaFoldDB" id="A0A3B6CH32"/>
<proteinExistence type="predicted"/>
<dbReference type="Pfam" id="PF01357">
    <property type="entry name" value="Expansin_C"/>
    <property type="match status" value="1"/>
</dbReference>
<dbReference type="OrthoDB" id="623855at2759"/>
<name>A0A3B6CH32_WHEAT</name>
<accession>A0A3B6CH32</accession>
<evidence type="ECO:0000256" key="1">
    <source>
        <dbReference type="ARBA" id="ARBA00004613"/>
    </source>
</evidence>
<comment type="subcellular location">
    <subcellularLocation>
        <location evidence="1">Secreted</location>
    </subcellularLocation>
</comment>
<feature type="chain" id="PRO_5043172531" description="Expansin-like CBD domain-containing protein" evidence="3">
    <location>
        <begin position="25"/>
        <end position="119"/>
    </location>
</feature>
<dbReference type="Gramene" id="TraesCLE_scaffold_000199_01G000500.1">
    <property type="protein sequence ID" value="TraesCLE_scaffold_000199_01G000500.1"/>
    <property type="gene ID" value="TraesCLE_scaffold_000199_01G000500"/>
</dbReference>
<evidence type="ECO:0000313" key="6">
    <source>
        <dbReference type="Proteomes" id="UP000019116"/>
    </source>
</evidence>
<dbReference type="GeneID" id="123042858"/>
<dbReference type="SMR" id="A0A3B6CH32"/>
<gene>
    <name evidence="5" type="primary">LOC123042858</name>
</gene>
<evidence type="ECO:0000256" key="3">
    <source>
        <dbReference type="SAM" id="SignalP"/>
    </source>
</evidence>
<dbReference type="EnsemblPlants" id="TraesCS2B02G607800.1">
    <property type="protein sequence ID" value="TraesCS2B02G607800.1.cds1"/>
    <property type="gene ID" value="TraesCS2B02G607800"/>
</dbReference>
<dbReference type="Gene3D" id="2.60.40.760">
    <property type="entry name" value="Expansin, cellulose-binding-like domain"/>
    <property type="match status" value="1"/>
</dbReference>
<dbReference type="GO" id="GO:0005576">
    <property type="term" value="C:extracellular region"/>
    <property type="evidence" value="ECO:0007669"/>
    <property type="project" value="UniProtKB-SubCell"/>
</dbReference>
<evidence type="ECO:0000313" key="5">
    <source>
        <dbReference type="EnsemblPlants" id="TraesCS2B02G607800.1.cds1"/>
    </source>
</evidence>
<sequence>MASFSSASVLALTIMAVLVAGARCSTSGKVGFALTKGSSPTNLIVAAKSFGGTTDDFSKMQVKGQGSDKWIDMSNAGSSGKGNSVWKAVSSTALKAPLAIRYQTKQGTTVVNDDAIHSF</sequence>
<feature type="signal peptide" evidence="3">
    <location>
        <begin position="1"/>
        <end position="24"/>
    </location>
</feature>
<dbReference type="OMA" id="MVAAKCF"/>
<protein>
    <recommendedName>
        <fullName evidence="4">Expansin-like CBD domain-containing protein</fullName>
    </recommendedName>
</protein>
<dbReference type="RefSeq" id="XP_044321165.1">
    <property type="nucleotide sequence ID" value="XM_044465230.1"/>
</dbReference>
<reference evidence="5" key="1">
    <citation type="submission" date="2018-08" db="EMBL/GenBank/DDBJ databases">
        <authorList>
            <person name="Rossello M."/>
        </authorList>
    </citation>
    <scope>NUCLEOTIDE SEQUENCE [LARGE SCALE GENOMIC DNA]</scope>
    <source>
        <strain evidence="5">cv. Chinese Spring</strain>
    </source>
</reference>
<dbReference type="Gramene" id="TraesLAC2B03G01028170.1">
    <property type="protein sequence ID" value="TraesLAC2B03G01028170.1.CDS1"/>
    <property type="gene ID" value="TraesLAC2B03G01028170"/>
</dbReference>
<dbReference type="Gramene" id="TraesPARA_EIv1.0_0473370.1">
    <property type="protein sequence ID" value="TraesPARA_EIv1.0_0473370.1.CDS1"/>
    <property type="gene ID" value="TraesPARA_EIv1.0_0473370"/>
</dbReference>
<keyword evidence="6" id="KW-1185">Reference proteome</keyword>
<dbReference type="PROSITE" id="PS50843">
    <property type="entry name" value="EXPANSIN_CBD"/>
    <property type="match status" value="1"/>
</dbReference>
<evidence type="ECO:0000256" key="2">
    <source>
        <dbReference type="ARBA" id="ARBA00022525"/>
    </source>
</evidence>
<dbReference type="Gramene" id="TraesJAG2B03G01079500.1">
    <property type="protein sequence ID" value="TraesJAG2B03G01079500.1.CDS1"/>
    <property type="gene ID" value="TraesJAG2B03G01079500"/>
</dbReference>
<evidence type="ECO:0000259" key="4">
    <source>
        <dbReference type="PROSITE" id="PS50843"/>
    </source>
</evidence>
<dbReference type="Proteomes" id="UP000019116">
    <property type="component" value="Chromosome 2B"/>
</dbReference>
<dbReference type="InterPro" id="IPR036749">
    <property type="entry name" value="Expansin_CBD_sf"/>
</dbReference>
<dbReference type="SUPFAM" id="SSF49590">
    <property type="entry name" value="PHL pollen allergen"/>
    <property type="match status" value="1"/>
</dbReference>
<feature type="domain" description="Expansin-like CBD" evidence="4">
    <location>
        <begin position="41"/>
        <end position="119"/>
    </location>
</feature>